<dbReference type="InterPro" id="IPR004675">
    <property type="entry name" value="AhpD_core"/>
</dbReference>
<keyword evidence="2" id="KW-0575">Peroxidase</keyword>
<protein>
    <submittedName>
        <fullName evidence="2">Alkylhydroperoxidase</fullName>
    </submittedName>
</protein>
<dbReference type="PANTHER" id="PTHR34846:SF10">
    <property type="entry name" value="CYTOPLASMIC PROTEIN"/>
    <property type="match status" value="1"/>
</dbReference>
<dbReference type="PANTHER" id="PTHR34846">
    <property type="entry name" value="4-CARBOXYMUCONOLACTONE DECARBOXYLASE FAMILY PROTEIN (AFU_ORTHOLOGUE AFUA_6G11590)"/>
    <property type="match status" value="1"/>
</dbReference>
<dbReference type="RefSeq" id="WP_128419917.1">
    <property type="nucleotide sequence ID" value="NZ_CP049017.1"/>
</dbReference>
<comment type="caution">
    <text evidence="2">The sequence shown here is derived from an EMBL/GenBank/DDBJ whole genome shotgun (WGS) entry which is preliminary data.</text>
</comment>
<dbReference type="AlphaFoldDB" id="A0A2S6ZGH6"/>
<evidence type="ECO:0000313" key="2">
    <source>
        <dbReference type="EMBL" id="PPT91352.1"/>
    </source>
</evidence>
<dbReference type="GO" id="GO:0051920">
    <property type="term" value="F:peroxiredoxin activity"/>
    <property type="evidence" value="ECO:0007669"/>
    <property type="project" value="InterPro"/>
</dbReference>
<organism evidence="2 3">
    <name type="scientific">Xanthomonas theicola</name>
    <dbReference type="NCBI Taxonomy" id="56464"/>
    <lineage>
        <taxon>Bacteria</taxon>
        <taxon>Pseudomonadati</taxon>
        <taxon>Pseudomonadota</taxon>
        <taxon>Gammaproteobacteria</taxon>
        <taxon>Lysobacterales</taxon>
        <taxon>Lysobacteraceae</taxon>
        <taxon>Xanthomonas</taxon>
    </lineage>
</organism>
<name>A0A2S6ZGH6_9XANT</name>
<dbReference type="NCBIfam" id="TIGR00778">
    <property type="entry name" value="ahpD_dom"/>
    <property type="match status" value="1"/>
</dbReference>
<dbReference type="Proteomes" id="UP000239898">
    <property type="component" value="Unassembled WGS sequence"/>
</dbReference>
<sequence>MHFHRIDYTRHEPGAFRALLAASQHVHDGVLGAELAELVFLRVSQRNGCTYCIDMHATALRKAGIEPRKLDTVAGWHESRFFDPRERAALAWAEALTTLPSGAPPQAAYDALATHFEDRGISALTMAIAVINA</sequence>
<proteinExistence type="predicted"/>
<feature type="domain" description="Carboxymuconolactone decarboxylase-like" evidence="1">
    <location>
        <begin position="13"/>
        <end position="95"/>
    </location>
</feature>
<keyword evidence="3" id="KW-1185">Reference proteome</keyword>
<dbReference type="EMBL" id="MIGX01000028">
    <property type="protein sequence ID" value="PPT91352.1"/>
    <property type="molecule type" value="Genomic_DNA"/>
</dbReference>
<dbReference type="InterPro" id="IPR029032">
    <property type="entry name" value="AhpD-like"/>
</dbReference>
<accession>A0A2S6ZGH6</accession>
<dbReference type="SUPFAM" id="SSF69118">
    <property type="entry name" value="AhpD-like"/>
    <property type="match status" value="1"/>
</dbReference>
<dbReference type="OrthoDB" id="9801997at2"/>
<gene>
    <name evidence="2" type="ORF">XthCFBP4691_07905</name>
</gene>
<evidence type="ECO:0000259" key="1">
    <source>
        <dbReference type="Pfam" id="PF02627"/>
    </source>
</evidence>
<keyword evidence="2" id="KW-0560">Oxidoreductase</keyword>
<dbReference type="Gene3D" id="1.20.1290.10">
    <property type="entry name" value="AhpD-like"/>
    <property type="match status" value="1"/>
</dbReference>
<dbReference type="InterPro" id="IPR003779">
    <property type="entry name" value="CMD-like"/>
</dbReference>
<dbReference type="Pfam" id="PF02627">
    <property type="entry name" value="CMD"/>
    <property type="match status" value="1"/>
</dbReference>
<evidence type="ECO:0000313" key="3">
    <source>
        <dbReference type="Proteomes" id="UP000239898"/>
    </source>
</evidence>
<reference evidence="2 3" key="1">
    <citation type="submission" date="2016-08" db="EMBL/GenBank/DDBJ databases">
        <title>Evolution of the type three secretion system and type three effector repertoires in Xanthomonas.</title>
        <authorList>
            <person name="Merda D."/>
            <person name="Briand M."/>
            <person name="Bosis E."/>
            <person name="Rousseau C."/>
            <person name="Portier P."/>
            <person name="Jacques M.-A."/>
            <person name="Fischer-Le Saux M."/>
        </authorList>
    </citation>
    <scope>NUCLEOTIDE SEQUENCE [LARGE SCALE GENOMIC DNA]</scope>
    <source>
        <strain evidence="2 3">CFBP 4691</strain>
    </source>
</reference>